<evidence type="ECO:0000313" key="9">
    <source>
        <dbReference type="Proteomes" id="UP000193380"/>
    </source>
</evidence>
<keyword evidence="4 7" id="KW-1133">Transmembrane helix</keyword>
<feature type="transmembrane region" description="Helical" evidence="7">
    <location>
        <begin position="12"/>
        <end position="32"/>
    </location>
</feature>
<feature type="transmembrane region" description="Helical" evidence="7">
    <location>
        <begin position="262"/>
        <end position="286"/>
    </location>
</feature>
<evidence type="ECO:0000256" key="4">
    <source>
        <dbReference type="ARBA" id="ARBA00022989"/>
    </source>
</evidence>
<evidence type="ECO:0000256" key="1">
    <source>
        <dbReference type="ARBA" id="ARBA00004141"/>
    </source>
</evidence>
<dbReference type="Proteomes" id="UP000193380">
    <property type="component" value="Unassembled WGS sequence"/>
</dbReference>
<keyword evidence="5 7" id="KW-0472">Membrane</keyword>
<feature type="non-terminal residue" evidence="8">
    <location>
        <position position="1"/>
    </location>
</feature>
<organism evidence="8 9">
    <name type="scientific">Oncorhynchus mykiss</name>
    <name type="common">Rainbow trout</name>
    <name type="synonym">Salmo gairdneri</name>
    <dbReference type="NCBI Taxonomy" id="8022"/>
    <lineage>
        <taxon>Eukaryota</taxon>
        <taxon>Metazoa</taxon>
        <taxon>Chordata</taxon>
        <taxon>Craniata</taxon>
        <taxon>Vertebrata</taxon>
        <taxon>Euteleostomi</taxon>
        <taxon>Actinopterygii</taxon>
        <taxon>Neopterygii</taxon>
        <taxon>Teleostei</taxon>
        <taxon>Protacanthopterygii</taxon>
        <taxon>Salmoniformes</taxon>
        <taxon>Salmonidae</taxon>
        <taxon>Salmoninae</taxon>
        <taxon>Oncorhynchus</taxon>
    </lineage>
</organism>
<evidence type="ECO:0000256" key="2">
    <source>
        <dbReference type="ARBA" id="ARBA00010199"/>
    </source>
</evidence>
<evidence type="ECO:0000313" key="8">
    <source>
        <dbReference type="EMBL" id="CDQ81431.1"/>
    </source>
</evidence>
<dbReference type="EMBL" id="FR905760">
    <property type="protein sequence ID" value="CDQ81431.1"/>
    <property type="molecule type" value="Genomic_DNA"/>
</dbReference>
<dbReference type="Pfam" id="PF01554">
    <property type="entry name" value="MatE"/>
    <property type="match status" value="1"/>
</dbReference>
<feature type="transmembrane region" description="Helical" evidence="7">
    <location>
        <begin position="163"/>
        <end position="190"/>
    </location>
</feature>
<accession>A0A060XPM9</accession>
<name>A0A060XPM9_ONCMY</name>
<evidence type="ECO:0000256" key="7">
    <source>
        <dbReference type="SAM" id="Phobius"/>
    </source>
</evidence>
<dbReference type="CDD" id="cd13132">
    <property type="entry name" value="MATE_eukaryotic"/>
    <property type="match status" value="1"/>
</dbReference>
<reference evidence="8" key="2">
    <citation type="submission" date="2014-03" db="EMBL/GenBank/DDBJ databases">
        <authorList>
            <person name="Genoscope - CEA"/>
        </authorList>
    </citation>
    <scope>NUCLEOTIDE SEQUENCE</scope>
</reference>
<dbReference type="GO" id="GO:1990961">
    <property type="term" value="P:xenobiotic detoxification by transmembrane export across the plasma membrane"/>
    <property type="evidence" value="ECO:0007669"/>
    <property type="project" value="InterPro"/>
</dbReference>
<dbReference type="InterPro" id="IPR045069">
    <property type="entry name" value="MATE_euk"/>
</dbReference>
<feature type="transmembrane region" description="Helical" evidence="7">
    <location>
        <begin position="82"/>
        <end position="101"/>
    </location>
</feature>
<sequence>CFCAQGILLPQMYTAAAANIANVVTNYILLYWMDLGVIGSAAANTLSQLYICSFLFAYICWKKLHVKTWGGWTTEALQEWGSYMKLAIPSTLMLCFEWWIYELGGFLAGMLSEVDLAAQHVVIMLAFINYMFPMGIQAAACVRVGNALGAGDTAGAILTSKVSLALSGSMAVIQGIVLISTKTVIAFMFTSDDQIIDLVSQLLNVYCVLQFFDGLVCVCMGIILGTGKQKIAAMANLITYYCVGLPLGISLMFTAGLKVLGFWLGLFICVILQSTFFITVIFRLNWKRMTEKAVKRAGKAGHMVSMRNIVAPDHTENSGSTVNGYISVSTEGQEDLRGSNGTPEVKREDGSPSGLLSTTQLVLRRGLTVLAAIVILAVGTSVHLLLPLPISSWSNLSVDWSNTTFTTTSPPELTLSTVLI</sequence>
<dbReference type="PaxDb" id="8022-A0A060XPM9"/>
<evidence type="ECO:0008006" key="10">
    <source>
        <dbReference type="Google" id="ProtNLM"/>
    </source>
</evidence>
<comment type="subcellular location">
    <subcellularLocation>
        <location evidence="1">Membrane</location>
        <topology evidence="1">Multi-pass membrane protein</topology>
    </subcellularLocation>
</comment>
<dbReference type="GO" id="GO:0016020">
    <property type="term" value="C:membrane"/>
    <property type="evidence" value="ECO:0007669"/>
    <property type="project" value="UniProtKB-SubCell"/>
</dbReference>
<feature type="transmembrane region" description="Helical" evidence="7">
    <location>
        <begin position="237"/>
        <end position="256"/>
    </location>
</feature>
<feature type="transmembrane region" description="Helical" evidence="7">
    <location>
        <begin position="367"/>
        <end position="386"/>
    </location>
</feature>
<feature type="transmembrane region" description="Helical" evidence="7">
    <location>
        <begin position="121"/>
        <end position="142"/>
    </location>
</feature>
<dbReference type="InterPro" id="IPR002528">
    <property type="entry name" value="MATE_fam"/>
</dbReference>
<protein>
    <recommendedName>
        <fullName evidence="10">Multidrug and toxin extrusion protein</fullName>
    </recommendedName>
</protein>
<evidence type="ECO:0000256" key="3">
    <source>
        <dbReference type="ARBA" id="ARBA00022692"/>
    </source>
</evidence>
<dbReference type="GO" id="GO:0015297">
    <property type="term" value="F:antiporter activity"/>
    <property type="evidence" value="ECO:0007669"/>
    <property type="project" value="InterPro"/>
</dbReference>
<gene>
    <name evidence="8" type="ORF">GSONMT00004208001</name>
</gene>
<evidence type="ECO:0000256" key="6">
    <source>
        <dbReference type="SAM" id="MobiDB-lite"/>
    </source>
</evidence>
<dbReference type="NCBIfam" id="TIGR00797">
    <property type="entry name" value="matE"/>
    <property type="match status" value="1"/>
</dbReference>
<dbReference type="STRING" id="8022.A0A060XPM9"/>
<keyword evidence="3 7" id="KW-0812">Transmembrane</keyword>
<feature type="transmembrane region" description="Helical" evidence="7">
    <location>
        <begin position="202"/>
        <end position="225"/>
    </location>
</feature>
<reference evidence="8" key="1">
    <citation type="journal article" date="2014" name="Nat. Commun.">
        <title>The rainbow trout genome provides novel insights into evolution after whole-genome duplication in vertebrates.</title>
        <authorList>
            <person name="Berthelot C."/>
            <person name="Brunet F."/>
            <person name="Chalopin D."/>
            <person name="Juanchich A."/>
            <person name="Bernard M."/>
            <person name="Noel B."/>
            <person name="Bento P."/>
            <person name="Da Silva C."/>
            <person name="Labadie K."/>
            <person name="Alberti A."/>
            <person name="Aury J.M."/>
            <person name="Louis A."/>
            <person name="Dehais P."/>
            <person name="Bardou P."/>
            <person name="Montfort J."/>
            <person name="Klopp C."/>
            <person name="Cabau C."/>
            <person name="Gaspin C."/>
            <person name="Thorgaard G.H."/>
            <person name="Boussaha M."/>
            <person name="Quillet E."/>
            <person name="Guyomard R."/>
            <person name="Galiana D."/>
            <person name="Bobe J."/>
            <person name="Volff J.N."/>
            <person name="Genet C."/>
            <person name="Wincker P."/>
            <person name="Jaillon O."/>
            <person name="Roest Crollius H."/>
            <person name="Guiguen Y."/>
        </authorList>
    </citation>
    <scope>NUCLEOTIDE SEQUENCE [LARGE SCALE GENOMIC DNA]</scope>
</reference>
<dbReference type="AlphaFoldDB" id="A0A060XPM9"/>
<comment type="similarity">
    <text evidence="2">Belongs to the multi antimicrobial extrusion (MATE) (TC 2.A.66.1) family.</text>
</comment>
<proteinExistence type="inferred from homology"/>
<feature type="region of interest" description="Disordered" evidence="6">
    <location>
        <begin position="331"/>
        <end position="353"/>
    </location>
</feature>
<evidence type="ECO:0000256" key="5">
    <source>
        <dbReference type="ARBA" id="ARBA00023136"/>
    </source>
</evidence>
<dbReference type="PANTHER" id="PTHR11206">
    <property type="entry name" value="MULTIDRUG RESISTANCE PROTEIN"/>
    <property type="match status" value="1"/>
</dbReference>
<dbReference type="GO" id="GO:0042910">
    <property type="term" value="F:xenobiotic transmembrane transporter activity"/>
    <property type="evidence" value="ECO:0007669"/>
    <property type="project" value="InterPro"/>
</dbReference>
<feature type="transmembrane region" description="Helical" evidence="7">
    <location>
        <begin position="38"/>
        <end position="61"/>
    </location>
</feature>